<feature type="transmembrane region" description="Helical" evidence="1">
    <location>
        <begin position="27"/>
        <end position="44"/>
    </location>
</feature>
<evidence type="ECO:0000313" key="3">
    <source>
        <dbReference type="EMBL" id="KGA15062.1"/>
    </source>
</evidence>
<feature type="transmembrane region" description="Helical" evidence="1">
    <location>
        <begin position="51"/>
        <end position="68"/>
    </location>
</feature>
<organism evidence="3">
    <name type="scientific">freshwater metagenome</name>
    <dbReference type="NCBI Taxonomy" id="449393"/>
    <lineage>
        <taxon>unclassified sequences</taxon>
        <taxon>metagenomes</taxon>
        <taxon>ecological metagenomes</taxon>
    </lineage>
</organism>
<proteinExistence type="predicted"/>
<dbReference type="EMBL" id="JNSK01000108">
    <property type="protein sequence ID" value="KGA15062.1"/>
    <property type="molecule type" value="Genomic_DNA"/>
</dbReference>
<comment type="caution">
    <text evidence="3">The sequence shown here is derived from an EMBL/GenBank/DDBJ whole genome shotgun (WGS) entry which is preliminary data.</text>
</comment>
<dbReference type="AlphaFoldDB" id="A0A094PVA3"/>
<protein>
    <recommendedName>
        <fullName evidence="2">Major facilitator superfamily (MFS) profile domain-containing protein</fullName>
    </recommendedName>
</protein>
<feature type="domain" description="Major facilitator superfamily (MFS) profile" evidence="2">
    <location>
        <begin position="1"/>
        <end position="104"/>
    </location>
</feature>
<gene>
    <name evidence="3" type="ORF">GM50_18240</name>
</gene>
<keyword evidence="1" id="KW-0472">Membrane</keyword>
<evidence type="ECO:0000256" key="1">
    <source>
        <dbReference type="SAM" id="Phobius"/>
    </source>
</evidence>
<reference evidence="3" key="1">
    <citation type="submission" date="2014-05" db="EMBL/GenBank/DDBJ databases">
        <title>Key roles for freshwater Actinobacteria revealed by deep metagenomic sequencing.</title>
        <authorList>
            <person name="Ghai R."/>
            <person name="Mizuno C.M."/>
            <person name="Picazo A."/>
            <person name="Camacho A."/>
            <person name="Rodriguez-Valera F."/>
        </authorList>
    </citation>
    <scope>NUCLEOTIDE SEQUENCE</scope>
</reference>
<evidence type="ECO:0000259" key="2">
    <source>
        <dbReference type="PROSITE" id="PS50850"/>
    </source>
</evidence>
<dbReference type="PROSITE" id="PS50850">
    <property type="entry name" value="MFS"/>
    <property type="match status" value="1"/>
</dbReference>
<sequence>MKFVIALVVGIASGVAAIFLHHFAPPFGISIAIAGTFVAIWSVGRAFGKRFYKLVAAGSWAAIFWRGASLGVGNEIFIQGDRLGNIFLLSSVIALLLAVALPAN</sequence>
<dbReference type="InterPro" id="IPR020846">
    <property type="entry name" value="MFS_dom"/>
</dbReference>
<dbReference type="GO" id="GO:0022857">
    <property type="term" value="F:transmembrane transporter activity"/>
    <property type="evidence" value="ECO:0007669"/>
    <property type="project" value="InterPro"/>
</dbReference>
<feature type="transmembrane region" description="Helical" evidence="1">
    <location>
        <begin position="83"/>
        <end position="103"/>
    </location>
</feature>
<keyword evidence="1" id="KW-0812">Transmembrane</keyword>
<name>A0A094PVA3_9ZZZZ</name>
<keyword evidence="1" id="KW-1133">Transmembrane helix</keyword>
<accession>A0A094PVA3</accession>